<comment type="pathway">
    <text evidence="2 14">Porphyrin-containing compound metabolism; heme O biosynthesis; heme O from protoheme: step 1/1.</text>
</comment>
<keyword evidence="16" id="KW-1185">Reference proteome</keyword>
<dbReference type="NCBIfam" id="TIGR01473">
    <property type="entry name" value="cyoE_ctaB"/>
    <property type="match status" value="1"/>
</dbReference>
<keyword evidence="7 14" id="KW-1133">Transmembrane helix</keyword>
<evidence type="ECO:0000256" key="6">
    <source>
        <dbReference type="ARBA" id="ARBA00022692"/>
    </source>
</evidence>
<dbReference type="Pfam" id="PF01040">
    <property type="entry name" value="UbiA"/>
    <property type="match status" value="1"/>
</dbReference>
<comment type="catalytic activity">
    <reaction evidence="13 14">
        <text>heme b + (2E,6E)-farnesyl diphosphate + H2O = Fe(II)-heme o + diphosphate</text>
        <dbReference type="Rhea" id="RHEA:28070"/>
        <dbReference type="ChEBI" id="CHEBI:15377"/>
        <dbReference type="ChEBI" id="CHEBI:33019"/>
        <dbReference type="ChEBI" id="CHEBI:60344"/>
        <dbReference type="ChEBI" id="CHEBI:60530"/>
        <dbReference type="ChEBI" id="CHEBI:175763"/>
        <dbReference type="EC" id="2.5.1.141"/>
    </reaction>
</comment>
<name>A0AA37S9N0_9GAMM</name>
<gene>
    <name evidence="14 15" type="primary">cyoE</name>
    <name evidence="15" type="ORF">GCM10007876_14620</name>
</gene>
<dbReference type="HAMAP" id="MF_00154">
    <property type="entry name" value="CyoE_CtaB"/>
    <property type="match status" value="1"/>
</dbReference>
<evidence type="ECO:0000256" key="11">
    <source>
        <dbReference type="ARBA" id="ARBA00040810"/>
    </source>
</evidence>
<dbReference type="PANTHER" id="PTHR43448:SF7">
    <property type="entry name" value="4-HYDROXYBENZOATE SOLANESYLTRANSFERASE"/>
    <property type="match status" value="1"/>
</dbReference>
<proteinExistence type="inferred from homology"/>
<evidence type="ECO:0000256" key="7">
    <source>
        <dbReference type="ARBA" id="ARBA00022989"/>
    </source>
</evidence>
<dbReference type="GO" id="GO:0008495">
    <property type="term" value="F:protoheme IX farnesyltransferase activity"/>
    <property type="evidence" value="ECO:0007669"/>
    <property type="project" value="UniProtKB-UniRule"/>
</dbReference>
<evidence type="ECO:0000256" key="14">
    <source>
        <dbReference type="HAMAP-Rule" id="MF_00154"/>
    </source>
</evidence>
<feature type="transmembrane region" description="Helical" evidence="14">
    <location>
        <begin position="279"/>
        <end position="302"/>
    </location>
</feature>
<comment type="similarity">
    <text evidence="14">Belongs to the UbiA prenyltransferase family. Protoheme IX farnesyltransferase subfamily.</text>
</comment>
<keyword evidence="5 14" id="KW-0808">Transferase</keyword>
<dbReference type="PANTHER" id="PTHR43448">
    <property type="entry name" value="PROTOHEME IX FARNESYLTRANSFERASE, MITOCHONDRIAL"/>
    <property type="match status" value="1"/>
</dbReference>
<keyword evidence="6 14" id="KW-0812">Transmembrane</keyword>
<feature type="transmembrane region" description="Helical" evidence="14">
    <location>
        <begin position="150"/>
        <end position="169"/>
    </location>
</feature>
<feature type="transmembrane region" description="Helical" evidence="14">
    <location>
        <begin position="27"/>
        <end position="46"/>
    </location>
</feature>
<evidence type="ECO:0000313" key="16">
    <source>
        <dbReference type="Proteomes" id="UP001161389"/>
    </source>
</evidence>
<dbReference type="CDD" id="cd13957">
    <property type="entry name" value="PT_UbiA_Cox10"/>
    <property type="match status" value="1"/>
</dbReference>
<keyword evidence="8 14" id="KW-0350">Heme biosynthesis</keyword>
<dbReference type="EC" id="2.5.1.141" evidence="3 14"/>
<feature type="transmembrane region" description="Helical" evidence="14">
    <location>
        <begin position="219"/>
        <end position="240"/>
    </location>
</feature>
<evidence type="ECO:0000313" key="15">
    <source>
        <dbReference type="EMBL" id="GLQ30983.1"/>
    </source>
</evidence>
<organism evidence="15 16">
    <name type="scientific">Litoribrevibacter albus</name>
    <dbReference type="NCBI Taxonomy" id="1473156"/>
    <lineage>
        <taxon>Bacteria</taxon>
        <taxon>Pseudomonadati</taxon>
        <taxon>Pseudomonadota</taxon>
        <taxon>Gammaproteobacteria</taxon>
        <taxon>Oceanospirillales</taxon>
        <taxon>Oceanospirillaceae</taxon>
        <taxon>Litoribrevibacter</taxon>
    </lineage>
</organism>
<dbReference type="RefSeq" id="WP_284380436.1">
    <property type="nucleotide sequence ID" value="NZ_BSNM01000011.1"/>
</dbReference>
<keyword evidence="4 14" id="KW-1003">Cell membrane</keyword>
<evidence type="ECO:0000256" key="5">
    <source>
        <dbReference type="ARBA" id="ARBA00022679"/>
    </source>
</evidence>
<dbReference type="Proteomes" id="UP001161389">
    <property type="component" value="Unassembled WGS sequence"/>
</dbReference>
<dbReference type="AlphaFoldDB" id="A0AA37S9N0"/>
<protein>
    <recommendedName>
        <fullName evidence="11 14">Protoheme IX farnesyltransferase</fullName>
        <ecNumber evidence="3 14">2.5.1.141</ecNumber>
    </recommendedName>
    <alternativeName>
        <fullName evidence="12 14">Heme B farnesyltransferase</fullName>
    </alternativeName>
    <alternativeName>
        <fullName evidence="10 14">Heme O synthase</fullName>
    </alternativeName>
</protein>
<dbReference type="GO" id="GO:0005886">
    <property type="term" value="C:plasma membrane"/>
    <property type="evidence" value="ECO:0007669"/>
    <property type="project" value="UniProtKB-SubCell"/>
</dbReference>
<dbReference type="GO" id="GO:0048034">
    <property type="term" value="P:heme O biosynthetic process"/>
    <property type="evidence" value="ECO:0007669"/>
    <property type="project" value="UniProtKB-UniRule"/>
</dbReference>
<dbReference type="EMBL" id="BSNM01000011">
    <property type="protein sequence ID" value="GLQ30983.1"/>
    <property type="molecule type" value="Genomic_DNA"/>
</dbReference>
<dbReference type="InterPro" id="IPR006369">
    <property type="entry name" value="Protohaem_IX_farnesylTrfase"/>
</dbReference>
<evidence type="ECO:0000256" key="10">
    <source>
        <dbReference type="ARBA" id="ARBA00030253"/>
    </source>
</evidence>
<comment type="miscellaneous">
    <text evidence="14">Carbon 2 of the heme B porphyrin ring is defined according to the Fischer nomenclature.</text>
</comment>
<reference evidence="15" key="2">
    <citation type="submission" date="2023-01" db="EMBL/GenBank/DDBJ databases">
        <title>Draft genome sequence of Litoribrevibacter albus strain NBRC 110071.</title>
        <authorList>
            <person name="Sun Q."/>
            <person name="Mori K."/>
        </authorList>
    </citation>
    <scope>NUCLEOTIDE SEQUENCE</scope>
    <source>
        <strain evidence="15">NBRC 110071</strain>
    </source>
</reference>
<dbReference type="InterPro" id="IPR044878">
    <property type="entry name" value="UbiA_sf"/>
</dbReference>
<evidence type="ECO:0000256" key="9">
    <source>
        <dbReference type="ARBA" id="ARBA00023136"/>
    </source>
</evidence>
<evidence type="ECO:0000256" key="13">
    <source>
        <dbReference type="ARBA" id="ARBA00047690"/>
    </source>
</evidence>
<evidence type="ECO:0000256" key="12">
    <source>
        <dbReference type="ARBA" id="ARBA00042475"/>
    </source>
</evidence>
<evidence type="ECO:0000256" key="3">
    <source>
        <dbReference type="ARBA" id="ARBA00012292"/>
    </source>
</evidence>
<evidence type="ECO:0000256" key="1">
    <source>
        <dbReference type="ARBA" id="ARBA00004651"/>
    </source>
</evidence>
<comment type="function">
    <text evidence="14">Converts heme B (protoheme IX) to heme O by substitution of the vinyl group on carbon 2 of heme B porphyrin ring with a hydroxyethyl farnesyl side group.</text>
</comment>
<dbReference type="NCBIfam" id="NF003349">
    <property type="entry name" value="PRK04375.1-2"/>
    <property type="match status" value="1"/>
</dbReference>
<evidence type="ECO:0000256" key="2">
    <source>
        <dbReference type="ARBA" id="ARBA00004919"/>
    </source>
</evidence>
<evidence type="ECO:0000256" key="8">
    <source>
        <dbReference type="ARBA" id="ARBA00023133"/>
    </source>
</evidence>
<dbReference type="InterPro" id="IPR000537">
    <property type="entry name" value="UbiA_prenyltransferase"/>
</dbReference>
<evidence type="ECO:0000256" key="4">
    <source>
        <dbReference type="ARBA" id="ARBA00022475"/>
    </source>
</evidence>
<dbReference type="Gene3D" id="1.10.357.140">
    <property type="entry name" value="UbiA prenyltransferase"/>
    <property type="match status" value="1"/>
</dbReference>
<accession>A0AA37S9N0</accession>
<keyword evidence="9 14" id="KW-0472">Membrane</keyword>
<feature type="transmembrane region" description="Helical" evidence="14">
    <location>
        <begin position="175"/>
        <end position="198"/>
    </location>
</feature>
<comment type="caution">
    <text evidence="15">The sequence shown here is derived from an EMBL/GenBank/DDBJ whole genome shotgun (WGS) entry which is preliminary data.</text>
</comment>
<feature type="transmembrane region" description="Helical" evidence="14">
    <location>
        <begin position="246"/>
        <end position="267"/>
    </location>
</feature>
<comment type="subcellular location">
    <subcellularLocation>
        <location evidence="1 14">Cell membrane</location>
        <topology evidence="1 14">Multi-pass membrane protein</topology>
    </subcellularLocation>
</comment>
<sequence length="303" mass="33793">MATLSQVTPRNIALIAPQYLELCKPKVVFVMLITAWVGMLLALPGIPTFHQVGQMILASVGISLCAASSAVVNHVVDKWRDQKMQRTQRRPVAQGQIASKQALLFASALLIIGSGCLLQVNLLCLYLTLFATLGYAVLYTLVLKPITPQNITIGGIAGALPPLLGWTAISPNISAHALLLVLIIFAWTPPHFWALALYRVKDYQKAEVPMLPVTHGQAFTRLHILLYSVLLVIVTALPWLSQFSSWLYLVSVSYLNIKFMSLAWRLYKEKSMTLAQKLFKYSIVYLLGLFLAILLDRILFFWL</sequence>
<feature type="transmembrane region" description="Helical" evidence="14">
    <location>
        <begin position="52"/>
        <end position="76"/>
    </location>
</feature>
<feature type="transmembrane region" description="Helical" evidence="14">
    <location>
        <begin position="97"/>
        <end position="120"/>
    </location>
</feature>
<reference evidence="15" key="1">
    <citation type="journal article" date="2014" name="Int. J. Syst. Evol. Microbiol.">
        <title>Complete genome sequence of Corynebacterium casei LMG S-19264T (=DSM 44701T), isolated from a smear-ripened cheese.</title>
        <authorList>
            <consortium name="US DOE Joint Genome Institute (JGI-PGF)"/>
            <person name="Walter F."/>
            <person name="Albersmeier A."/>
            <person name="Kalinowski J."/>
            <person name="Ruckert C."/>
        </authorList>
    </citation>
    <scope>NUCLEOTIDE SEQUENCE</scope>
    <source>
        <strain evidence="15">NBRC 110071</strain>
    </source>
</reference>
<feature type="transmembrane region" description="Helical" evidence="14">
    <location>
        <begin position="126"/>
        <end position="143"/>
    </location>
</feature>